<dbReference type="EMBL" id="JACXWD010000001">
    <property type="protein sequence ID" value="MBD3866621.1"/>
    <property type="molecule type" value="Genomic_DNA"/>
</dbReference>
<dbReference type="AlphaFoldDB" id="A0A8J6XTM7"/>
<dbReference type="Gene3D" id="3.30.700.10">
    <property type="entry name" value="Glycoprotein, Type 4 Pilin"/>
    <property type="match status" value="1"/>
</dbReference>
<evidence type="ECO:0000313" key="2">
    <source>
        <dbReference type="Proteomes" id="UP000648239"/>
    </source>
</evidence>
<evidence type="ECO:0000313" key="1">
    <source>
        <dbReference type="EMBL" id="MBD3866621.1"/>
    </source>
</evidence>
<proteinExistence type="predicted"/>
<comment type="caution">
    <text evidence="1">The sequence shown here is derived from an EMBL/GenBank/DDBJ whole genome shotgun (WGS) entry which is preliminary data.</text>
</comment>
<organism evidence="1 2">
    <name type="scientific">Candidatus Polarisedimenticola svalbardensis</name>
    <dbReference type="NCBI Taxonomy" id="2886004"/>
    <lineage>
        <taxon>Bacteria</taxon>
        <taxon>Pseudomonadati</taxon>
        <taxon>Acidobacteriota</taxon>
        <taxon>Candidatus Polarisedimenticolia</taxon>
        <taxon>Candidatus Polarisedimenticolales</taxon>
        <taxon>Candidatus Polarisedimenticolaceae</taxon>
        <taxon>Candidatus Polarisedimenticola</taxon>
    </lineage>
</organism>
<protein>
    <submittedName>
        <fullName evidence="1">Type II secretion system protein</fullName>
    </submittedName>
</protein>
<dbReference type="Proteomes" id="UP000648239">
    <property type="component" value="Unassembled WGS sequence"/>
</dbReference>
<dbReference type="SUPFAM" id="SSF54523">
    <property type="entry name" value="Pili subunits"/>
    <property type="match status" value="1"/>
</dbReference>
<sequence>MVELIAVTAIVLILATMAVPVGATLVKRQKEIELRQALREIREALDKFQTDSTLFPGIKSNLSVANEEGYPEELEVLVEGVDTGDAVGTTLKYLRRMPVDPMTGGTEWATRSSRDQPDSLFTDHINIFDVRTTSEKIALDGTRYDQW</sequence>
<gene>
    <name evidence="1" type="ORF">IFK94_00705</name>
</gene>
<reference evidence="1 2" key="1">
    <citation type="submission" date="2020-08" db="EMBL/GenBank/DDBJ databases">
        <title>Acidobacteriota in marine sediments use diverse sulfur dissimilation pathways.</title>
        <authorList>
            <person name="Wasmund K."/>
        </authorList>
    </citation>
    <scope>NUCLEOTIDE SEQUENCE [LARGE SCALE GENOMIC DNA]</scope>
    <source>
        <strain evidence="1">MAG AM4</strain>
    </source>
</reference>
<dbReference type="InterPro" id="IPR045584">
    <property type="entry name" value="Pilin-like"/>
</dbReference>
<accession>A0A8J6XTM7</accession>
<name>A0A8J6XTM7_9BACT</name>